<feature type="region of interest" description="Disordered" evidence="6">
    <location>
        <begin position="64"/>
        <end position="115"/>
    </location>
</feature>
<dbReference type="AlphaFoldDB" id="A0A210R4H7"/>
<feature type="compositionally biased region" description="Pro residues" evidence="6">
    <location>
        <begin position="106"/>
        <end position="115"/>
    </location>
</feature>
<reference evidence="8 9" key="1">
    <citation type="journal article" date="2017" name="Nat. Ecol. Evol.">
        <title>Scallop genome provides insights into evolution of bilaterian karyotype and development.</title>
        <authorList>
            <person name="Wang S."/>
            <person name="Zhang J."/>
            <person name="Jiao W."/>
            <person name="Li J."/>
            <person name="Xun X."/>
            <person name="Sun Y."/>
            <person name="Guo X."/>
            <person name="Huan P."/>
            <person name="Dong B."/>
            <person name="Zhang L."/>
            <person name="Hu X."/>
            <person name="Sun X."/>
            <person name="Wang J."/>
            <person name="Zhao C."/>
            <person name="Wang Y."/>
            <person name="Wang D."/>
            <person name="Huang X."/>
            <person name="Wang R."/>
            <person name="Lv J."/>
            <person name="Li Y."/>
            <person name="Zhang Z."/>
            <person name="Liu B."/>
            <person name="Lu W."/>
            <person name="Hui Y."/>
            <person name="Liang J."/>
            <person name="Zhou Z."/>
            <person name="Hou R."/>
            <person name="Li X."/>
            <person name="Liu Y."/>
            <person name="Li H."/>
            <person name="Ning X."/>
            <person name="Lin Y."/>
            <person name="Zhao L."/>
            <person name="Xing Q."/>
            <person name="Dou J."/>
            <person name="Li Y."/>
            <person name="Mao J."/>
            <person name="Guo H."/>
            <person name="Dou H."/>
            <person name="Li T."/>
            <person name="Mu C."/>
            <person name="Jiang W."/>
            <person name="Fu Q."/>
            <person name="Fu X."/>
            <person name="Miao Y."/>
            <person name="Liu J."/>
            <person name="Yu Q."/>
            <person name="Li R."/>
            <person name="Liao H."/>
            <person name="Li X."/>
            <person name="Kong Y."/>
            <person name="Jiang Z."/>
            <person name="Chourrout D."/>
            <person name="Li R."/>
            <person name="Bao Z."/>
        </authorList>
    </citation>
    <scope>NUCLEOTIDE SEQUENCE [LARGE SCALE GENOMIC DNA]</scope>
    <source>
        <strain evidence="8 9">PY_sf001</strain>
    </source>
</reference>
<evidence type="ECO:0000313" key="9">
    <source>
        <dbReference type="Proteomes" id="UP000242188"/>
    </source>
</evidence>
<dbReference type="InterPro" id="IPR035979">
    <property type="entry name" value="RBD_domain_sf"/>
</dbReference>
<evidence type="ECO:0000256" key="2">
    <source>
        <dbReference type="ARBA" id="ARBA00015192"/>
    </source>
</evidence>
<evidence type="ECO:0000256" key="4">
    <source>
        <dbReference type="ARBA" id="ARBA00030574"/>
    </source>
</evidence>
<evidence type="ECO:0000256" key="1">
    <source>
        <dbReference type="ARBA" id="ARBA00007408"/>
    </source>
</evidence>
<evidence type="ECO:0000313" key="8">
    <source>
        <dbReference type="EMBL" id="OWF55950.1"/>
    </source>
</evidence>
<dbReference type="InterPro" id="IPR012677">
    <property type="entry name" value="Nucleotide-bd_a/b_plait_sf"/>
</dbReference>
<dbReference type="OrthoDB" id="1749473at2759"/>
<comment type="similarity">
    <text evidence="1">Belongs to the RRM RBM42 family.</text>
</comment>
<dbReference type="STRING" id="6573.A0A210R4H7"/>
<dbReference type="InterPro" id="IPR050825">
    <property type="entry name" value="RBM42_RBP45_47-like"/>
</dbReference>
<keyword evidence="9" id="KW-1185">Reference proteome</keyword>
<keyword evidence="3 5" id="KW-0694">RNA-binding</keyword>
<gene>
    <name evidence="8" type="ORF">KP79_PYT22129</name>
</gene>
<dbReference type="GO" id="GO:0003729">
    <property type="term" value="F:mRNA binding"/>
    <property type="evidence" value="ECO:0007669"/>
    <property type="project" value="InterPro"/>
</dbReference>
<comment type="caution">
    <text evidence="8">The sequence shown here is derived from an EMBL/GenBank/DDBJ whole genome shotgun (WGS) entry which is preliminary data.</text>
</comment>
<organism evidence="8 9">
    <name type="scientific">Mizuhopecten yessoensis</name>
    <name type="common">Japanese scallop</name>
    <name type="synonym">Patinopecten yessoensis</name>
    <dbReference type="NCBI Taxonomy" id="6573"/>
    <lineage>
        <taxon>Eukaryota</taxon>
        <taxon>Metazoa</taxon>
        <taxon>Spiralia</taxon>
        <taxon>Lophotrochozoa</taxon>
        <taxon>Mollusca</taxon>
        <taxon>Bivalvia</taxon>
        <taxon>Autobranchia</taxon>
        <taxon>Pteriomorphia</taxon>
        <taxon>Pectinida</taxon>
        <taxon>Pectinoidea</taxon>
        <taxon>Pectinidae</taxon>
        <taxon>Mizuhopecten</taxon>
    </lineage>
</organism>
<dbReference type="PANTHER" id="PTHR47640:SF11">
    <property type="entry name" value="RNA-BINDING PROTEIN 42"/>
    <property type="match status" value="1"/>
</dbReference>
<dbReference type="PANTHER" id="PTHR47640">
    <property type="entry name" value="TRNA SELENOCYSTEINE 1-ASSOCIATED PROTEIN 1-RELATED-RELATED"/>
    <property type="match status" value="1"/>
</dbReference>
<dbReference type="SMART" id="SM00360">
    <property type="entry name" value="RRM"/>
    <property type="match status" value="1"/>
</dbReference>
<protein>
    <recommendedName>
        <fullName evidence="2">RNA-binding protein 42</fullName>
    </recommendedName>
    <alternativeName>
        <fullName evidence="4">RNA-binding motif protein 42</fullName>
    </alternativeName>
</protein>
<evidence type="ECO:0000259" key="7">
    <source>
        <dbReference type="PROSITE" id="PS50102"/>
    </source>
</evidence>
<dbReference type="EMBL" id="NEDP02000428">
    <property type="protein sequence ID" value="OWF55950.1"/>
    <property type="molecule type" value="Genomic_DNA"/>
</dbReference>
<dbReference type="Gene3D" id="3.30.70.330">
    <property type="match status" value="1"/>
</dbReference>
<dbReference type="InterPro" id="IPR000504">
    <property type="entry name" value="RRM_dom"/>
</dbReference>
<sequence length="434" mass="47657">MEDKMAMQMLTDQKLKEMEAEMNRFEQEIFTPDGKGVIAANRMIIGSNTYNKVKARIIRHGDSDEYEPQAAATSQEANIPASVLSAPPPPPPSLLTKNKPSGEAPPIAPPPPPPTLSFVPPQIRNWTPPPPPPRPPMHGMNRPFMGPHGGPRNFGPGPGPYHPVSGHNGPYNGPYNGPPHPPMGMNPHMMPPGGPMGPMGPMVPASSQQETVIEKPKVVYSAAPVRLHPKTGKIKKPKMTTPATTTVIESATETHGKDTADRGGAITTGMIPTDIGMAASSFTTEEECDMMEADIDDSGVGGKKSKKDKKKKFIRTAAGDTWEDPSLDDWESDDFRIFCGDLGNEVTDECLARAFSKYPTFLKAKVVRDKRSNKTKGYGFVSFTDPTDFVRAMREMNGKYVGNRPIKLRKSVWKERNIDVVRRKDREKKRLGLR</sequence>
<dbReference type="Pfam" id="PF00076">
    <property type="entry name" value="RRM_1"/>
    <property type="match status" value="1"/>
</dbReference>
<feature type="domain" description="RRM" evidence="7">
    <location>
        <begin position="335"/>
        <end position="413"/>
    </location>
</feature>
<evidence type="ECO:0000256" key="6">
    <source>
        <dbReference type="SAM" id="MobiDB-lite"/>
    </source>
</evidence>
<accession>A0A210R4H7</accession>
<dbReference type="PROSITE" id="PS50102">
    <property type="entry name" value="RRM"/>
    <property type="match status" value="1"/>
</dbReference>
<name>A0A210R4H7_MIZYE</name>
<dbReference type="Proteomes" id="UP000242188">
    <property type="component" value="Unassembled WGS sequence"/>
</dbReference>
<evidence type="ECO:0000256" key="5">
    <source>
        <dbReference type="PROSITE-ProRule" id="PRU00176"/>
    </source>
</evidence>
<proteinExistence type="inferred from homology"/>
<dbReference type="InterPro" id="IPR034215">
    <property type="entry name" value="RBM42_RRM"/>
</dbReference>
<evidence type="ECO:0000256" key="3">
    <source>
        <dbReference type="ARBA" id="ARBA00022884"/>
    </source>
</evidence>
<dbReference type="SUPFAM" id="SSF54928">
    <property type="entry name" value="RNA-binding domain, RBD"/>
    <property type="match status" value="1"/>
</dbReference>
<dbReference type="CDD" id="cd12383">
    <property type="entry name" value="RRM_RBM42"/>
    <property type="match status" value="1"/>
</dbReference>